<dbReference type="InterPro" id="IPR008930">
    <property type="entry name" value="Terpenoid_cyclase/PrenylTrfase"/>
</dbReference>
<dbReference type="EMBL" id="JADBGQ010000008">
    <property type="protein sequence ID" value="KAG5384641.1"/>
    <property type="molecule type" value="Genomic_DNA"/>
</dbReference>
<name>A0ABQ7LFX1_BRACM</name>
<gene>
    <name evidence="5" type="primary">A09g510950.1_BraROA</name>
    <name evidence="5" type="ORF">IGI04_036111</name>
</gene>
<reference evidence="5 6" key="1">
    <citation type="submission" date="2021-03" db="EMBL/GenBank/DDBJ databases">
        <authorList>
            <person name="King G.J."/>
            <person name="Bancroft I."/>
            <person name="Baten A."/>
            <person name="Bloomfield J."/>
            <person name="Borpatragohain P."/>
            <person name="He Z."/>
            <person name="Irish N."/>
            <person name="Irwin J."/>
            <person name="Liu K."/>
            <person name="Mauleon R.P."/>
            <person name="Moore J."/>
            <person name="Morris R."/>
            <person name="Ostergaard L."/>
            <person name="Wang B."/>
            <person name="Wells R."/>
        </authorList>
    </citation>
    <scope>NUCLEOTIDE SEQUENCE [LARGE SCALE GENOMIC DNA]</scope>
    <source>
        <strain evidence="5">R-o-18</strain>
        <tissue evidence="5">Leaf</tissue>
    </source>
</reference>
<dbReference type="InterPro" id="IPR050148">
    <property type="entry name" value="Terpene_synthase-like"/>
</dbReference>
<protein>
    <submittedName>
        <fullName evidence="5">Uncharacterized protein</fullName>
    </submittedName>
</protein>
<evidence type="ECO:0000256" key="1">
    <source>
        <dbReference type="ARBA" id="ARBA00001936"/>
    </source>
</evidence>
<dbReference type="Proteomes" id="UP000823674">
    <property type="component" value="Chromosome A09"/>
</dbReference>
<keyword evidence="6" id="KW-1185">Reference proteome</keyword>
<comment type="cofactor">
    <cofactor evidence="1">
        <name>Mn(2+)</name>
        <dbReference type="ChEBI" id="CHEBI:29035"/>
    </cofactor>
</comment>
<evidence type="ECO:0000256" key="4">
    <source>
        <dbReference type="ARBA" id="ARBA00038405"/>
    </source>
</evidence>
<dbReference type="SUPFAM" id="SSF48239">
    <property type="entry name" value="Terpenoid cyclases/Protein prenyltransferases"/>
    <property type="match status" value="1"/>
</dbReference>
<dbReference type="Gene3D" id="1.50.10.130">
    <property type="entry name" value="Terpene synthase, N-terminal domain"/>
    <property type="match status" value="1"/>
</dbReference>
<dbReference type="InterPro" id="IPR008949">
    <property type="entry name" value="Isoprenoid_synthase_dom_sf"/>
</dbReference>
<dbReference type="PANTHER" id="PTHR31225:SF93">
    <property type="entry name" value="ALPHA-HUMULENE_(-)-(E)-BETA-CARYOPHYLLENE SYNTHASE"/>
    <property type="match status" value="1"/>
</dbReference>
<accession>A0ABQ7LFX1</accession>
<evidence type="ECO:0000313" key="6">
    <source>
        <dbReference type="Proteomes" id="UP000823674"/>
    </source>
</evidence>
<dbReference type="InterPro" id="IPR036965">
    <property type="entry name" value="Terpene_synth_N_sf"/>
</dbReference>
<comment type="caution">
    <text evidence="5">The sequence shown here is derived from an EMBL/GenBank/DDBJ whole genome shotgun (WGS) entry which is preliminary data.</text>
</comment>
<dbReference type="SUPFAM" id="SSF48576">
    <property type="entry name" value="Terpenoid synthases"/>
    <property type="match status" value="1"/>
</dbReference>
<keyword evidence="3" id="KW-0456">Lyase</keyword>
<dbReference type="PANTHER" id="PTHR31225">
    <property type="entry name" value="OS04G0344100 PROTEIN-RELATED"/>
    <property type="match status" value="1"/>
</dbReference>
<comment type="similarity">
    <text evidence="4">Belongs to the terpene synthase family. Tpsa subfamily.</text>
</comment>
<keyword evidence="2" id="KW-0460">Magnesium</keyword>
<dbReference type="Gene3D" id="1.10.600.10">
    <property type="entry name" value="Farnesyl Diphosphate Synthase"/>
    <property type="match status" value="1"/>
</dbReference>
<sequence length="155" mass="18253">MCLTSSKTKKKENKFKDEDGKFKAHLAADARGPLSLYEAPQWSTPREDTLDEKKFLLDLALISQYANAQKHPFHKGISRIETRQYISYYEAEEKCDETLLEYAKIDFSLLQMLHRQELSCVTRWHKEMEFESKITYTKHRVAEAYLCTLGTYFKP</sequence>
<evidence type="ECO:0000256" key="2">
    <source>
        <dbReference type="ARBA" id="ARBA00022842"/>
    </source>
</evidence>
<evidence type="ECO:0000313" key="5">
    <source>
        <dbReference type="EMBL" id="KAG5384641.1"/>
    </source>
</evidence>
<evidence type="ECO:0000256" key="3">
    <source>
        <dbReference type="ARBA" id="ARBA00023239"/>
    </source>
</evidence>
<organism evidence="5 6">
    <name type="scientific">Brassica rapa subsp. trilocularis</name>
    <dbReference type="NCBI Taxonomy" id="1813537"/>
    <lineage>
        <taxon>Eukaryota</taxon>
        <taxon>Viridiplantae</taxon>
        <taxon>Streptophyta</taxon>
        <taxon>Embryophyta</taxon>
        <taxon>Tracheophyta</taxon>
        <taxon>Spermatophyta</taxon>
        <taxon>Magnoliopsida</taxon>
        <taxon>eudicotyledons</taxon>
        <taxon>Gunneridae</taxon>
        <taxon>Pentapetalae</taxon>
        <taxon>rosids</taxon>
        <taxon>malvids</taxon>
        <taxon>Brassicales</taxon>
        <taxon>Brassicaceae</taxon>
        <taxon>Brassiceae</taxon>
        <taxon>Brassica</taxon>
    </lineage>
</organism>
<proteinExistence type="inferred from homology"/>